<dbReference type="GeneID" id="92377223"/>
<dbReference type="RefSeq" id="XP_067082315.1">
    <property type="nucleotide sequence ID" value="XM_067226214.1"/>
</dbReference>
<feature type="region of interest" description="Disordered" evidence="1">
    <location>
        <begin position="365"/>
        <end position="433"/>
    </location>
</feature>
<feature type="compositionally biased region" description="Polar residues" evidence="1">
    <location>
        <begin position="419"/>
        <end position="433"/>
    </location>
</feature>
<evidence type="ECO:0000313" key="2">
    <source>
        <dbReference type="EMBL" id="SCU71702.1"/>
    </source>
</evidence>
<comment type="caution">
    <text evidence="2">The sequence shown here is derived from an EMBL/GenBank/DDBJ whole genome shotgun (WGS) entry which is preliminary data.</text>
</comment>
<accession>A0A1G4IH18</accession>
<keyword evidence="3" id="KW-1185">Reference proteome</keyword>
<feature type="compositionally biased region" description="Basic and acidic residues" evidence="1">
    <location>
        <begin position="365"/>
        <end position="375"/>
    </location>
</feature>
<evidence type="ECO:0000256" key="1">
    <source>
        <dbReference type="SAM" id="MobiDB-lite"/>
    </source>
</evidence>
<feature type="compositionally biased region" description="Basic and acidic residues" evidence="1">
    <location>
        <begin position="384"/>
        <end position="398"/>
    </location>
</feature>
<proteinExistence type="predicted"/>
<protein>
    <submittedName>
        <fullName evidence="2">Uncharacterized protein</fullName>
    </submittedName>
</protein>
<dbReference type="VEuPathDB" id="TriTrypDB:TEOVI_000328300"/>
<dbReference type="Proteomes" id="UP000195570">
    <property type="component" value="Unassembled WGS sequence"/>
</dbReference>
<dbReference type="AlphaFoldDB" id="A0A1G4IH18"/>
<reference evidence="2" key="1">
    <citation type="submission" date="2016-09" db="EMBL/GenBank/DDBJ databases">
        <authorList>
            <person name="Hebert L."/>
            <person name="Moumen B."/>
        </authorList>
    </citation>
    <scope>NUCLEOTIDE SEQUENCE [LARGE SCALE GENOMIC DNA]</scope>
    <source>
        <strain evidence="2">OVI</strain>
    </source>
</reference>
<sequence length="713" mass="78876">MSRNPPDSVCVTPTRHIVTDALAESTVTMYFSVFPCNCEPIFCSNRIPLLREAPPYCDGNVVYIGPAREVAQQKLQQLAFPRGFGCKNMEVRSGPSYSARFEQVRKRGVLRYHRIKIASTFVALVVSENGELRTIQAKHTAVAVVITCPPNTPHYDTLLQNFDSVLRYALHVSLDFAMWATQRFFLKLSRTAAFKELVAELEQHDRALETYSVVGAILANALTYTSPIPRLYSGASVTVASSASERLQSSSHDPAVSPVRNSGVFSSNPNVLVYEALRKLRGINERFTSRVVAGFLSVSCWEGYGLSYRNGTGICVCNGIAEAQQQKGQQLNLSDGRSVGKAAGFKCDADDIYADYWRFMEEEERQREKEAHESLRNVSGGTNSDEHEPGGGESDVWKSEPNADISESQAAVTEERNSSPHATESATSGTSALSCPLSLSRVGRVVIFCTDPEIAKCLMILAAFFMRDRRVIASTTTPDMTPFAGRVESCAHSSLPVQWLMEDYNPRRFERLLCSPFTVENIVLVIDPRSLVCQRLRVHKTFSVNPILVERFGERHPVVRPFQKLLLGNVRVASDAVITSALRLACKLHKLGDPSSSCTKFLEWFVVCLVGRCHAIRFEKGLNSQLIKEVSPSPSQFPHSVDERSRIGKVESPSRINDGDVSFLDLISNVFGNDGATSAGGPLPHRSTHEMIESIFSGPKEGSQLLQYLPYDE</sequence>
<evidence type="ECO:0000313" key="3">
    <source>
        <dbReference type="Proteomes" id="UP000195570"/>
    </source>
</evidence>
<organism evidence="2 3">
    <name type="scientific">Trypanosoma equiperdum</name>
    <dbReference type="NCBI Taxonomy" id="5694"/>
    <lineage>
        <taxon>Eukaryota</taxon>
        <taxon>Discoba</taxon>
        <taxon>Euglenozoa</taxon>
        <taxon>Kinetoplastea</taxon>
        <taxon>Metakinetoplastina</taxon>
        <taxon>Trypanosomatida</taxon>
        <taxon>Trypanosomatidae</taxon>
        <taxon>Trypanosoma</taxon>
    </lineage>
</organism>
<gene>
    <name evidence="2" type="ORF">TEOVI_000328300</name>
</gene>
<dbReference type="EMBL" id="CZPT02001698">
    <property type="protein sequence ID" value="SCU71702.1"/>
    <property type="molecule type" value="Genomic_DNA"/>
</dbReference>
<name>A0A1G4IH18_TRYEQ</name>